<evidence type="ECO:0000313" key="3">
    <source>
        <dbReference type="Proteomes" id="UP001519460"/>
    </source>
</evidence>
<protein>
    <recommendedName>
        <fullName evidence="4">Ig-like domain-containing protein</fullName>
    </recommendedName>
</protein>
<feature type="transmembrane region" description="Helical" evidence="1">
    <location>
        <begin position="198"/>
        <end position="223"/>
    </location>
</feature>
<keyword evidence="1" id="KW-1133">Transmembrane helix</keyword>
<sequence length="294" mass="32540">RRVVTNLATSTSDATSSPFPVYSRVKLTCIWEQGNPLISVQQARLVDRHSNQLVPVTRAGSEIRYTFPDVRCHDAGVVGCEVPGADQNMTVSLLVQCPPEFDESPQREFSVPPNTTTDIKIPVRTHSKTVKECTLTMIIPFENKTPKHHSSVGVGHSSQITKDCKSSSEDFTISTPVSNHAKEDSITAFFAGTVSFPVAAIIAVMGVVFVIIVGLVVAVAMLCRRKAESARDYLHPAPSSEDRRSDYIHPVPTEAETYERPAQPDYAPLNPLYEPLRHVYDNLVLRVRRAFVRN</sequence>
<name>A0ABD0JWU9_9CAEN</name>
<keyword evidence="1" id="KW-0812">Transmembrane</keyword>
<evidence type="ECO:0000256" key="1">
    <source>
        <dbReference type="SAM" id="Phobius"/>
    </source>
</evidence>
<proteinExistence type="predicted"/>
<comment type="caution">
    <text evidence="2">The sequence shown here is derived from an EMBL/GenBank/DDBJ whole genome shotgun (WGS) entry which is preliminary data.</text>
</comment>
<keyword evidence="1" id="KW-0472">Membrane</keyword>
<reference evidence="2 3" key="1">
    <citation type="journal article" date="2023" name="Sci. Data">
        <title>Genome assembly of the Korean intertidal mud-creeper Batillaria attramentaria.</title>
        <authorList>
            <person name="Patra A.K."/>
            <person name="Ho P.T."/>
            <person name="Jun S."/>
            <person name="Lee S.J."/>
            <person name="Kim Y."/>
            <person name="Won Y.J."/>
        </authorList>
    </citation>
    <scope>NUCLEOTIDE SEQUENCE [LARGE SCALE GENOMIC DNA]</scope>
    <source>
        <strain evidence="2">Wonlab-2016</strain>
    </source>
</reference>
<accession>A0ABD0JWU9</accession>
<keyword evidence="3" id="KW-1185">Reference proteome</keyword>
<organism evidence="2 3">
    <name type="scientific">Batillaria attramentaria</name>
    <dbReference type="NCBI Taxonomy" id="370345"/>
    <lineage>
        <taxon>Eukaryota</taxon>
        <taxon>Metazoa</taxon>
        <taxon>Spiralia</taxon>
        <taxon>Lophotrochozoa</taxon>
        <taxon>Mollusca</taxon>
        <taxon>Gastropoda</taxon>
        <taxon>Caenogastropoda</taxon>
        <taxon>Sorbeoconcha</taxon>
        <taxon>Cerithioidea</taxon>
        <taxon>Batillariidae</taxon>
        <taxon>Batillaria</taxon>
    </lineage>
</organism>
<dbReference type="EMBL" id="JACVVK020000299">
    <property type="protein sequence ID" value="KAK7479600.1"/>
    <property type="molecule type" value="Genomic_DNA"/>
</dbReference>
<evidence type="ECO:0000313" key="2">
    <source>
        <dbReference type="EMBL" id="KAK7479600.1"/>
    </source>
</evidence>
<feature type="non-terminal residue" evidence="2">
    <location>
        <position position="1"/>
    </location>
</feature>
<gene>
    <name evidence="2" type="ORF">BaRGS_00029149</name>
</gene>
<evidence type="ECO:0008006" key="4">
    <source>
        <dbReference type="Google" id="ProtNLM"/>
    </source>
</evidence>
<dbReference type="Proteomes" id="UP001519460">
    <property type="component" value="Unassembled WGS sequence"/>
</dbReference>
<dbReference type="AlphaFoldDB" id="A0ABD0JWU9"/>